<evidence type="ECO:0000256" key="4">
    <source>
        <dbReference type="ARBA" id="ARBA00023163"/>
    </source>
</evidence>
<reference evidence="9 10" key="1">
    <citation type="journal article" date="2011" name="Science">
        <title>The ecoresponsive genome of Daphnia pulex.</title>
        <authorList>
            <person name="Colbourne J.K."/>
            <person name="Pfrender M.E."/>
            <person name="Gilbert D."/>
            <person name="Thomas W.K."/>
            <person name="Tucker A."/>
            <person name="Oakley T.H."/>
            <person name="Tokishita S."/>
            <person name="Aerts A."/>
            <person name="Arnold G.J."/>
            <person name="Basu M.K."/>
            <person name="Bauer D.J."/>
            <person name="Caceres C.E."/>
            <person name="Carmel L."/>
            <person name="Casola C."/>
            <person name="Choi J.H."/>
            <person name="Detter J.C."/>
            <person name="Dong Q."/>
            <person name="Dusheyko S."/>
            <person name="Eads B.D."/>
            <person name="Frohlich T."/>
            <person name="Geiler-Samerotte K.A."/>
            <person name="Gerlach D."/>
            <person name="Hatcher P."/>
            <person name="Jogdeo S."/>
            <person name="Krijgsveld J."/>
            <person name="Kriventseva E.V."/>
            <person name="Kultz D."/>
            <person name="Laforsch C."/>
            <person name="Lindquist E."/>
            <person name="Lopez J."/>
            <person name="Manak J.R."/>
            <person name="Muller J."/>
            <person name="Pangilinan J."/>
            <person name="Patwardhan R.P."/>
            <person name="Pitluck S."/>
            <person name="Pritham E.J."/>
            <person name="Rechtsteiner A."/>
            <person name="Rho M."/>
            <person name="Rogozin I.B."/>
            <person name="Sakarya O."/>
            <person name="Salamov A."/>
            <person name="Schaack S."/>
            <person name="Shapiro H."/>
            <person name="Shiga Y."/>
            <person name="Skalitzky C."/>
            <person name="Smith Z."/>
            <person name="Souvorov A."/>
            <person name="Sung W."/>
            <person name="Tang Z."/>
            <person name="Tsuchiya D."/>
            <person name="Tu H."/>
            <person name="Vos H."/>
            <person name="Wang M."/>
            <person name="Wolf Y.I."/>
            <person name="Yamagata H."/>
            <person name="Yamada T."/>
            <person name="Ye Y."/>
            <person name="Shaw J.R."/>
            <person name="Andrews J."/>
            <person name="Crease T.J."/>
            <person name="Tang H."/>
            <person name="Lucas S.M."/>
            <person name="Robertson H.M."/>
            <person name="Bork P."/>
            <person name="Koonin E.V."/>
            <person name="Zdobnov E.M."/>
            <person name="Grigoriev I.V."/>
            <person name="Lynch M."/>
            <person name="Boore J.L."/>
        </authorList>
    </citation>
    <scope>NUCLEOTIDE SEQUENCE [LARGE SCALE GENOMIC DNA]</scope>
</reference>
<evidence type="ECO:0000256" key="2">
    <source>
        <dbReference type="ARBA" id="ARBA00023015"/>
    </source>
</evidence>
<evidence type="ECO:0000256" key="7">
    <source>
        <dbReference type="SAM" id="MobiDB-lite"/>
    </source>
</evidence>
<dbReference type="InParanoid" id="E9GHZ9"/>
<dbReference type="PROSITE" id="PS50217">
    <property type="entry name" value="BZIP"/>
    <property type="match status" value="1"/>
</dbReference>
<dbReference type="GO" id="GO:0005634">
    <property type="term" value="C:nucleus"/>
    <property type="evidence" value="ECO:0000318"/>
    <property type="project" value="GO_Central"/>
</dbReference>
<proteinExistence type="predicted"/>
<feature type="region of interest" description="Disordered" evidence="7">
    <location>
        <begin position="165"/>
        <end position="242"/>
    </location>
</feature>
<keyword evidence="1" id="KW-0832">Ubl conjugation</keyword>
<evidence type="ECO:0000256" key="1">
    <source>
        <dbReference type="ARBA" id="ARBA00022843"/>
    </source>
</evidence>
<dbReference type="InterPro" id="IPR046347">
    <property type="entry name" value="bZIP_sf"/>
</dbReference>
<keyword evidence="2" id="KW-0805">Transcription regulation</keyword>
<dbReference type="Proteomes" id="UP000000305">
    <property type="component" value="Unassembled WGS sequence"/>
</dbReference>
<dbReference type="CDD" id="cd14706">
    <property type="entry name" value="bZIP_CREBZF"/>
    <property type="match status" value="1"/>
</dbReference>
<keyword evidence="3" id="KW-0238">DNA-binding</keyword>
<dbReference type="SUPFAM" id="SSF57959">
    <property type="entry name" value="Leucine zipper domain"/>
    <property type="match status" value="1"/>
</dbReference>
<sequence length="373" mass="41713">MSSIRSHFDYEDPVGPAHKEAATEVYPDQPNSNVGVASKTSDNNKSKSPLVWGEDITFLDRRQREINRSGEAETGTHYISLNGFSFFPKDEETEDLNDICSSLELVDQSLVEAHPCTVDEIYQSTVETHLAQENIPVGAGRLGLRRTRNASQRVSLVLSEDDNSFCSQSENVNKSGRKRHMSAQSVMSGGSYDDADDSPYNNNNSNGRKKRRRYEENPSEDPAFEKSRKNAIIAKRNREKKKALMDEMEKQCDKLTKDNTHLESDNGKLRHRVTTLEEEVYYLKSVLANDSSLSTVLSGLKSIGNLRFTSNLDPSKYNRKPVASSSTGQQKISGGICVHLDRHQRISVEKCSECSIDRNNDACLELSGPIELA</sequence>
<dbReference type="AlphaFoldDB" id="E9GHZ9"/>
<gene>
    <name evidence="9" type="ORF">DAPPUDRAFT_243046</name>
</gene>
<name>E9GHZ9_DAPPU</name>
<dbReference type="InterPro" id="IPR052470">
    <property type="entry name" value="ER_Stress-Reg_TF"/>
</dbReference>
<evidence type="ECO:0000256" key="5">
    <source>
        <dbReference type="ARBA" id="ARBA00023242"/>
    </source>
</evidence>
<evidence type="ECO:0000313" key="10">
    <source>
        <dbReference type="Proteomes" id="UP000000305"/>
    </source>
</evidence>
<dbReference type="GO" id="GO:0000981">
    <property type="term" value="F:DNA-binding transcription factor activity, RNA polymerase II-specific"/>
    <property type="evidence" value="ECO:0000318"/>
    <property type="project" value="GO_Central"/>
</dbReference>
<keyword evidence="10" id="KW-1185">Reference proteome</keyword>
<evidence type="ECO:0000256" key="6">
    <source>
        <dbReference type="ARBA" id="ARBA00040165"/>
    </source>
</evidence>
<dbReference type="OrthoDB" id="193931at2759"/>
<dbReference type="PANTHER" id="PTHR46542:SF1">
    <property type="entry name" value="X-BOX BINDING PROTEIN 1"/>
    <property type="match status" value="1"/>
</dbReference>
<accession>E9GHZ9</accession>
<dbReference type="HOGENOM" id="CLU_742400_0_0_1"/>
<feature type="compositionally biased region" description="Polar residues" evidence="7">
    <location>
        <begin position="165"/>
        <end position="174"/>
    </location>
</feature>
<evidence type="ECO:0000259" key="8">
    <source>
        <dbReference type="PROSITE" id="PS50217"/>
    </source>
</evidence>
<evidence type="ECO:0000256" key="3">
    <source>
        <dbReference type="ARBA" id="ARBA00023125"/>
    </source>
</evidence>
<dbReference type="GO" id="GO:0000977">
    <property type="term" value="F:RNA polymerase II transcription regulatory region sequence-specific DNA binding"/>
    <property type="evidence" value="ECO:0000318"/>
    <property type="project" value="GO_Central"/>
</dbReference>
<protein>
    <recommendedName>
        <fullName evidence="6">X-box-binding protein 1</fullName>
    </recommendedName>
</protein>
<dbReference type="EMBL" id="GL732545">
    <property type="protein sequence ID" value="EFX80925.1"/>
    <property type="molecule type" value="Genomic_DNA"/>
</dbReference>
<evidence type="ECO:0000313" key="9">
    <source>
        <dbReference type="EMBL" id="EFX80925.1"/>
    </source>
</evidence>
<dbReference type="Gene3D" id="1.20.5.170">
    <property type="match status" value="1"/>
</dbReference>
<organism evidence="9 10">
    <name type="scientific">Daphnia pulex</name>
    <name type="common">Water flea</name>
    <dbReference type="NCBI Taxonomy" id="6669"/>
    <lineage>
        <taxon>Eukaryota</taxon>
        <taxon>Metazoa</taxon>
        <taxon>Ecdysozoa</taxon>
        <taxon>Arthropoda</taxon>
        <taxon>Crustacea</taxon>
        <taxon>Branchiopoda</taxon>
        <taxon>Diplostraca</taxon>
        <taxon>Cladocera</taxon>
        <taxon>Anomopoda</taxon>
        <taxon>Daphniidae</taxon>
        <taxon>Daphnia</taxon>
    </lineage>
</organism>
<dbReference type="eggNOG" id="ENOG502RYHQ">
    <property type="taxonomic scope" value="Eukaryota"/>
</dbReference>
<feature type="domain" description="BZIP" evidence="8">
    <location>
        <begin position="220"/>
        <end position="283"/>
    </location>
</feature>
<dbReference type="STRING" id="6669.E9GHZ9"/>
<feature type="compositionally biased region" description="Polar residues" evidence="7">
    <location>
        <begin position="29"/>
        <end position="47"/>
    </location>
</feature>
<dbReference type="PANTHER" id="PTHR46542">
    <property type="entry name" value="X-BOX BINDING PROTEIN 1"/>
    <property type="match status" value="1"/>
</dbReference>
<dbReference type="KEGG" id="dpx:DAPPUDRAFT_243046"/>
<dbReference type="InterPro" id="IPR004827">
    <property type="entry name" value="bZIP"/>
</dbReference>
<keyword evidence="5" id="KW-0539">Nucleus</keyword>
<keyword evidence="4" id="KW-0804">Transcription</keyword>
<dbReference type="FunFam" id="1.20.5.170:FF:000248">
    <property type="entry name" value="Uncharacterized protein"/>
    <property type="match status" value="1"/>
</dbReference>
<feature type="compositionally biased region" description="Basic and acidic residues" evidence="7">
    <location>
        <begin position="1"/>
        <end position="10"/>
    </location>
</feature>
<feature type="region of interest" description="Disordered" evidence="7">
    <location>
        <begin position="1"/>
        <end position="48"/>
    </location>
</feature>